<dbReference type="AlphaFoldDB" id="A0A7R9MCA2"/>
<dbReference type="EMBL" id="CAJPVJ010013231">
    <property type="protein sequence ID" value="CAG2174755.1"/>
    <property type="molecule type" value="Genomic_DNA"/>
</dbReference>
<dbReference type="GO" id="GO:0016614">
    <property type="term" value="F:oxidoreductase activity, acting on CH-OH group of donors"/>
    <property type="evidence" value="ECO:0007669"/>
    <property type="project" value="InterPro"/>
</dbReference>
<evidence type="ECO:0000256" key="3">
    <source>
        <dbReference type="ARBA" id="ARBA00022630"/>
    </source>
</evidence>
<dbReference type="PANTHER" id="PTHR11552">
    <property type="entry name" value="GLUCOSE-METHANOL-CHOLINE GMC OXIDOREDUCTASE"/>
    <property type="match status" value="1"/>
</dbReference>
<evidence type="ECO:0000259" key="5">
    <source>
        <dbReference type="PROSITE" id="PS00624"/>
    </source>
</evidence>
<keyword evidence="4" id="KW-0274">FAD</keyword>
<feature type="non-terminal residue" evidence="6">
    <location>
        <position position="304"/>
    </location>
</feature>
<dbReference type="EMBL" id="OC928056">
    <property type="protein sequence ID" value="CAD7657569.1"/>
    <property type="molecule type" value="Genomic_DNA"/>
</dbReference>
<dbReference type="Pfam" id="PF05199">
    <property type="entry name" value="GMC_oxred_C"/>
    <property type="match status" value="1"/>
</dbReference>
<comment type="cofactor">
    <cofactor evidence="1">
        <name>FAD</name>
        <dbReference type="ChEBI" id="CHEBI:57692"/>
    </cofactor>
</comment>
<dbReference type="PANTHER" id="PTHR11552:SF147">
    <property type="entry name" value="CHOLINE DEHYDROGENASE, MITOCHONDRIAL"/>
    <property type="match status" value="1"/>
</dbReference>
<evidence type="ECO:0000313" key="6">
    <source>
        <dbReference type="EMBL" id="CAD7657569.1"/>
    </source>
</evidence>
<protein>
    <recommendedName>
        <fullName evidence="5">Glucose-methanol-choline oxidoreductase N-terminal domain-containing protein</fullName>
    </recommendedName>
</protein>
<dbReference type="InterPro" id="IPR012132">
    <property type="entry name" value="GMC_OxRdtase"/>
</dbReference>
<dbReference type="SUPFAM" id="SSF54373">
    <property type="entry name" value="FAD-linked reductases, C-terminal domain"/>
    <property type="match status" value="1"/>
</dbReference>
<keyword evidence="3" id="KW-0285">Flavoprotein</keyword>
<feature type="domain" description="Glucose-methanol-choline oxidoreductase N-terminal" evidence="5">
    <location>
        <begin position="25"/>
        <end position="39"/>
    </location>
</feature>
<dbReference type="PROSITE" id="PS00624">
    <property type="entry name" value="GMC_OXRED_2"/>
    <property type="match status" value="1"/>
</dbReference>
<dbReference type="SUPFAM" id="SSF51905">
    <property type="entry name" value="FAD/NAD(P)-binding domain"/>
    <property type="match status" value="1"/>
</dbReference>
<proteinExistence type="inferred from homology"/>
<dbReference type="GO" id="GO:0050660">
    <property type="term" value="F:flavin adenine dinucleotide binding"/>
    <property type="evidence" value="ECO:0007669"/>
    <property type="project" value="InterPro"/>
</dbReference>
<accession>A0A7R9MCA2</accession>
<feature type="non-terminal residue" evidence="6">
    <location>
        <position position="1"/>
    </location>
</feature>
<dbReference type="InterPro" id="IPR000172">
    <property type="entry name" value="GMC_OxRdtase_N"/>
</dbReference>
<reference evidence="6" key="1">
    <citation type="submission" date="2020-11" db="EMBL/GenBank/DDBJ databases">
        <authorList>
            <person name="Tran Van P."/>
        </authorList>
    </citation>
    <scope>NUCLEOTIDE SEQUENCE</scope>
</reference>
<sequence length="304" mass="34419">IGVEFIRNDIEYRVYANKEVIASGGPINSPQLLMLSGVGPRDHLQSLGIQVLLDLPVGDNYLNQPSVMLTPKVKPEYLYLTNEIGKINIKQLSELYYEQGGVLAQHPEVALFFSTQSNKDKQWPNINIIYRVVNDTIYSTAYLARFKSRGTVRLQSTDPRVHPILNPNWFSHPEDVENALESTRMQFYIFEKTQLANYVILPKLSDYGCAMCTGRYIYECTEGLLCYMKYFTYSSLHPGGSCRMGSIDRPDVVVDPQLRVKYAKNLRVCDSSVFPVVPNSNTAAISITVGYKCSQLIKDAYNLK</sequence>
<name>A0A7R9MCA2_9ACAR</name>
<dbReference type="InterPro" id="IPR036188">
    <property type="entry name" value="FAD/NAD-bd_sf"/>
</dbReference>
<organism evidence="6">
    <name type="scientific">Oppiella nova</name>
    <dbReference type="NCBI Taxonomy" id="334625"/>
    <lineage>
        <taxon>Eukaryota</taxon>
        <taxon>Metazoa</taxon>
        <taxon>Ecdysozoa</taxon>
        <taxon>Arthropoda</taxon>
        <taxon>Chelicerata</taxon>
        <taxon>Arachnida</taxon>
        <taxon>Acari</taxon>
        <taxon>Acariformes</taxon>
        <taxon>Sarcoptiformes</taxon>
        <taxon>Oribatida</taxon>
        <taxon>Brachypylina</taxon>
        <taxon>Oppioidea</taxon>
        <taxon>Oppiidae</taxon>
        <taxon>Oppiella</taxon>
    </lineage>
</organism>
<evidence type="ECO:0000256" key="1">
    <source>
        <dbReference type="ARBA" id="ARBA00001974"/>
    </source>
</evidence>
<evidence type="ECO:0000256" key="4">
    <source>
        <dbReference type="ARBA" id="ARBA00022827"/>
    </source>
</evidence>
<comment type="similarity">
    <text evidence="2">Belongs to the GMC oxidoreductase family.</text>
</comment>
<dbReference type="Gene3D" id="3.50.50.60">
    <property type="entry name" value="FAD/NAD(P)-binding domain"/>
    <property type="match status" value="2"/>
</dbReference>
<dbReference type="OrthoDB" id="269227at2759"/>
<dbReference type="Proteomes" id="UP000728032">
    <property type="component" value="Unassembled WGS sequence"/>
</dbReference>
<dbReference type="Gene3D" id="3.30.560.10">
    <property type="entry name" value="Glucose Oxidase, domain 3"/>
    <property type="match status" value="1"/>
</dbReference>
<keyword evidence="7" id="KW-1185">Reference proteome</keyword>
<evidence type="ECO:0000313" key="7">
    <source>
        <dbReference type="Proteomes" id="UP000728032"/>
    </source>
</evidence>
<gene>
    <name evidence="6" type="ORF">ONB1V03_LOCUS14195</name>
</gene>
<dbReference type="Pfam" id="PF00732">
    <property type="entry name" value="GMC_oxred_N"/>
    <property type="match status" value="1"/>
</dbReference>
<dbReference type="InterPro" id="IPR007867">
    <property type="entry name" value="GMC_OxRtase_C"/>
</dbReference>
<evidence type="ECO:0000256" key="2">
    <source>
        <dbReference type="ARBA" id="ARBA00010790"/>
    </source>
</evidence>